<gene>
    <name evidence="1" type="ORF">OEW28_06590</name>
</gene>
<evidence type="ECO:0008006" key="3">
    <source>
        <dbReference type="Google" id="ProtNLM"/>
    </source>
</evidence>
<dbReference type="Proteomes" id="UP001652542">
    <property type="component" value="Unassembled WGS sequence"/>
</dbReference>
<evidence type="ECO:0000313" key="1">
    <source>
        <dbReference type="EMBL" id="MCV2868293.1"/>
    </source>
</evidence>
<dbReference type="EMBL" id="JAOWKY010000001">
    <property type="protein sequence ID" value="MCV2868293.1"/>
    <property type="molecule type" value="Genomic_DNA"/>
</dbReference>
<reference evidence="1 2" key="1">
    <citation type="submission" date="2022-10" db="EMBL/GenBank/DDBJ databases">
        <title>Defluviimonas sp. nov., isolated from ocean surface water.</title>
        <authorList>
            <person name="He W."/>
            <person name="Wang L."/>
            <person name="Zhang D.-F."/>
        </authorList>
    </citation>
    <scope>NUCLEOTIDE SEQUENCE [LARGE SCALE GENOMIC DNA]</scope>
    <source>
        <strain evidence="1 2">WL0002</strain>
    </source>
</reference>
<dbReference type="RefSeq" id="WP_263733910.1">
    <property type="nucleotide sequence ID" value="NZ_JAOWKY010000001.1"/>
</dbReference>
<keyword evidence="2" id="KW-1185">Reference proteome</keyword>
<proteinExistence type="predicted"/>
<evidence type="ECO:0000313" key="2">
    <source>
        <dbReference type="Proteomes" id="UP001652542"/>
    </source>
</evidence>
<protein>
    <recommendedName>
        <fullName evidence="3">SIR2-like domain-containing protein</fullName>
    </recommendedName>
</protein>
<sequence>MPPLSEILDRPEKPALFIGNGINRHNNDARSSWDDLLRGLMRDYGVAFTDDEIREMSNTELFDILDLARPAEDRSSLQAKFCETMKDWRPAQHHQSIVGWAQRHRRPVITVNFDENLSLAVKARRQWLGKPSTDYYPWNCYFSDTSISDPKTEFAIWHAHGMMHYKRSIRLGLTHYMGSVQRARQWVYGDRGLRASAKNAEANWRGADSWLEVLFFCPLVIFGFSFNKDENFLRWLFLERARLHKIIPAWKAPTWFVDTPKKGSLHRKPFFEGLQMQYVVAESYQDIYEHPAWNS</sequence>
<comment type="caution">
    <text evidence="1">The sequence shown here is derived from an EMBL/GenBank/DDBJ whole genome shotgun (WGS) entry which is preliminary data.</text>
</comment>
<organism evidence="1 2">
    <name type="scientific">Albidovulum marisflavi</name>
    <dbReference type="NCBI Taxonomy" id="2984159"/>
    <lineage>
        <taxon>Bacteria</taxon>
        <taxon>Pseudomonadati</taxon>
        <taxon>Pseudomonadota</taxon>
        <taxon>Alphaproteobacteria</taxon>
        <taxon>Rhodobacterales</taxon>
        <taxon>Paracoccaceae</taxon>
        <taxon>Albidovulum</taxon>
    </lineage>
</organism>
<accession>A0ABT2ZB53</accession>
<name>A0ABT2ZB53_9RHOB</name>